<evidence type="ECO:0000313" key="10">
    <source>
        <dbReference type="Proteomes" id="UP000036403"/>
    </source>
</evidence>
<dbReference type="PANTHER" id="PTHR22930">
    <property type="match status" value="1"/>
</dbReference>
<proteinExistence type="inferred from homology"/>
<feature type="domain" description="DDE Tnp4" evidence="8">
    <location>
        <begin position="2"/>
        <end position="137"/>
    </location>
</feature>
<dbReference type="GO" id="GO:0016787">
    <property type="term" value="F:hydrolase activity"/>
    <property type="evidence" value="ECO:0007669"/>
    <property type="project" value="UniProtKB-KW"/>
</dbReference>
<keyword evidence="4" id="KW-0540">Nuclease</keyword>
<dbReference type="PANTHER" id="PTHR22930:SF258">
    <property type="entry name" value="PROTEIN ALP1-LIKE ISOFORM X1"/>
    <property type="match status" value="1"/>
</dbReference>
<dbReference type="STRING" id="67767.A0A0J7KW49"/>
<keyword evidence="6" id="KW-0378">Hydrolase</keyword>
<name>A0A0J7KW49_LASNI</name>
<dbReference type="InterPro" id="IPR027806">
    <property type="entry name" value="HARBI1_dom"/>
</dbReference>
<dbReference type="PaxDb" id="67767-A0A0J7KW49"/>
<reference evidence="9 10" key="1">
    <citation type="submission" date="2015-04" db="EMBL/GenBank/DDBJ databases">
        <title>Lasius niger genome sequencing.</title>
        <authorList>
            <person name="Konorov E.A."/>
            <person name="Nikitin M.A."/>
            <person name="Kirill M.V."/>
            <person name="Chang P."/>
        </authorList>
    </citation>
    <scope>NUCLEOTIDE SEQUENCE [LARGE SCALE GENOMIC DNA]</scope>
    <source>
        <tissue evidence="9">Whole</tissue>
    </source>
</reference>
<dbReference type="Proteomes" id="UP000036403">
    <property type="component" value="Unassembled WGS sequence"/>
</dbReference>
<comment type="similarity">
    <text evidence="3">Belongs to the HARBI1 family.</text>
</comment>
<gene>
    <name evidence="9" type="ORF">RF55_5322</name>
</gene>
<comment type="caution">
    <text evidence="9">The sequence shown here is derived from an EMBL/GenBank/DDBJ whole genome shotgun (WGS) entry which is preliminary data.</text>
</comment>
<evidence type="ECO:0000256" key="6">
    <source>
        <dbReference type="ARBA" id="ARBA00022801"/>
    </source>
</evidence>
<comment type="cofactor">
    <cofactor evidence="1">
        <name>a divalent metal cation</name>
        <dbReference type="ChEBI" id="CHEBI:60240"/>
    </cofactor>
</comment>
<accession>A0A0J7KW49</accession>
<evidence type="ECO:0000256" key="1">
    <source>
        <dbReference type="ARBA" id="ARBA00001968"/>
    </source>
</evidence>
<organism evidence="9 10">
    <name type="scientific">Lasius niger</name>
    <name type="common">Black garden ant</name>
    <dbReference type="NCBI Taxonomy" id="67767"/>
    <lineage>
        <taxon>Eukaryota</taxon>
        <taxon>Metazoa</taxon>
        <taxon>Ecdysozoa</taxon>
        <taxon>Arthropoda</taxon>
        <taxon>Hexapoda</taxon>
        <taxon>Insecta</taxon>
        <taxon>Pterygota</taxon>
        <taxon>Neoptera</taxon>
        <taxon>Endopterygota</taxon>
        <taxon>Hymenoptera</taxon>
        <taxon>Apocrita</taxon>
        <taxon>Aculeata</taxon>
        <taxon>Formicoidea</taxon>
        <taxon>Formicidae</taxon>
        <taxon>Formicinae</taxon>
        <taxon>Lasius</taxon>
        <taxon>Lasius</taxon>
    </lineage>
</organism>
<evidence type="ECO:0000256" key="3">
    <source>
        <dbReference type="ARBA" id="ARBA00006958"/>
    </source>
</evidence>
<sequence>MATCDANYCFTSIHVGDYGSLPDSSVFSATEFGQAVENDTLNAPPPSPLPGTDIMMPYFLVGDEIFPLRHNLMRPYSRRNRLTETQRIYNYRHSRPRRVIENAFGILTTRWRILRTTVALLPHSVENIVYATVCLHNFIMKREQHQQGFKQYCPPAYVDQEDGDRHIIPGEWRNDAQALNIQNLHRVGGNRAGAAAVNQRDILADYLANHEEGQVPWQWSVVFRGRNINVP</sequence>
<evidence type="ECO:0000256" key="5">
    <source>
        <dbReference type="ARBA" id="ARBA00022723"/>
    </source>
</evidence>
<evidence type="ECO:0000256" key="4">
    <source>
        <dbReference type="ARBA" id="ARBA00022722"/>
    </source>
</evidence>
<keyword evidence="5" id="KW-0479">Metal-binding</keyword>
<dbReference type="AlphaFoldDB" id="A0A0J7KW49"/>
<dbReference type="GO" id="GO:0005634">
    <property type="term" value="C:nucleus"/>
    <property type="evidence" value="ECO:0007669"/>
    <property type="project" value="UniProtKB-SubCell"/>
</dbReference>
<dbReference type="InterPro" id="IPR045249">
    <property type="entry name" value="HARBI1-like"/>
</dbReference>
<evidence type="ECO:0000259" key="8">
    <source>
        <dbReference type="Pfam" id="PF13359"/>
    </source>
</evidence>
<dbReference type="GO" id="GO:0046872">
    <property type="term" value="F:metal ion binding"/>
    <property type="evidence" value="ECO:0007669"/>
    <property type="project" value="UniProtKB-KW"/>
</dbReference>
<comment type="subcellular location">
    <subcellularLocation>
        <location evidence="2">Nucleus</location>
    </subcellularLocation>
</comment>
<dbReference type="GO" id="GO:0004518">
    <property type="term" value="F:nuclease activity"/>
    <property type="evidence" value="ECO:0007669"/>
    <property type="project" value="UniProtKB-KW"/>
</dbReference>
<dbReference type="EMBL" id="LBMM01002654">
    <property type="protein sequence ID" value="KMQ94523.1"/>
    <property type="molecule type" value="Genomic_DNA"/>
</dbReference>
<dbReference type="Pfam" id="PF13359">
    <property type="entry name" value="DDE_Tnp_4"/>
    <property type="match status" value="1"/>
</dbReference>
<keyword evidence="7" id="KW-0539">Nucleus</keyword>
<evidence type="ECO:0000313" key="9">
    <source>
        <dbReference type="EMBL" id="KMQ94523.1"/>
    </source>
</evidence>
<dbReference type="OrthoDB" id="6627079at2759"/>
<evidence type="ECO:0000256" key="2">
    <source>
        <dbReference type="ARBA" id="ARBA00004123"/>
    </source>
</evidence>
<protein>
    <submittedName>
        <fullName evidence="9">Nuclease harbi1-like protein</fullName>
    </submittedName>
</protein>
<keyword evidence="10" id="KW-1185">Reference proteome</keyword>
<evidence type="ECO:0000256" key="7">
    <source>
        <dbReference type="ARBA" id="ARBA00023242"/>
    </source>
</evidence>